<dbReference type="EC" id="3.4.-.-" evidence="3"/>
<feature type="compositionally biased region" description="Pro residues" evidence="1">
    <location>
        <begin position="37"/>
        <end position="48"/>
    </location>
</feature>
<keyword evidence="3" id="KW-0378">Hydrolase</keyword>
<dbReference type="InterPro" id="IPR029058">
    <property type="entry name" value="AB_hydrolase_fold"/>
</dbReference>
<dbReference type="Proteomes" id="UP001597237">
    <property type="component" value="Unassembled WGS sequence"/>
</dbReference>
<dbReference type="Gene3D" id="3.40.50.1820">
    <property type="entry name" value="alpha/beta hydrolase"/>
    <property type="match status" value="1"/>
</dbReference>
<evidence type="ECO:0000313" key="3">
    <source>
        <dbReference type="EMBL" id="MFD1781906.1"/>
    </source>
</evidence>
<protein>
    <submittedName>
        <fullName evidence="3">Alpha/beta hydrolase family protein</fullName>
        <ecNumber evidence="3">3.4.-.-</ecNumber>
    </submittedName>
</protein>
<dbReference type="PANTHER" id="PTHR33428:SF14">
    <property type="entry name" value="CARBOXYLESTERASE TYPE B DOMAIN-CONTAINING PROTEIN"/>
    <property type="match status" value="1"/>
</dbReference>
<gene>
    <name evidence="3" type="ORF">ACFSC0_00735</name>
</gene>
<dbReference type="GO" id="GO:0016787">
    <property type="term" value="F:hydrolase activity"/>
    <property type="evidence" value="ECO:0007669"/>
    <property type="project" value="UniProtKB-KW"/>
</dbReference>
<sequence length="327" mass="34046">MKFLKAGLACALLLGAGAAMAQQPPSAPSASLAVPADAPPPKSTPPGPHKVAIEADPGLMTHTVYRPADLSAFTGDDRLPIVAWGNGACSNAGLLFANFLTQVASHGYLVIASGPKDAVLPAFASQRAGQAAQSAGTIPAGRTNDEDLIKAIDWAIAENARQGSPYFGRLDPTKVAVMGQSCGGLQATAVAADPRIKTVVIWNSGVFNDPTRMSPNGQPARSLSGATKESLKAFHAPVAYFLGGPGDVAYANGKDDFERVTVPAFFGSINSGHGGTFNHPGAGWFGEVGVKWLDWRLKGDAAAARWFVGEDCVLCREPIWEVKRKGL</sequence>
<dbReference type="EMBL" id="JBHUEY010000001">
    <property type="protein sequence ID" value="MFD1781906.1"/>
    <property type="molecule type" value="Genomic_DNA"/>
</dbReference>
<accession>A0ABW4MVX1</accession>
<keyword evidence="4" id="KW-1185">Reference proteome</keyword>
<comment type="caution">
    <text evidence="3">The sequence shown here is derived from an EMBL/GenBank/DDBJ whole genome shotgun (WGS) entry which is preliminary data.</text>
</comment>
<organism evidence="3 4">
    <name type="scientific">Phenylobacterium terrae</name>
    <dbReference type="NCBI Taxonomy" id="2665495"/>
    <lineage>
        <taxon>Bacteria</taxon>
        <taxon>Pseudomonadati</taxon>
        <taxon>Pseudomonadota</taxon>
        <taxon>Alphaproteobacteria</taxon>
        <taxon>Caulobacterales</taxon>
        <taxon>Caulobacteraceae</taxon>
        <taxon>Phenylobacterium</taxon>
    </lineage>
</organism>
<evidence type="ECO:0000256" key="2">
    <source>
        <dbReference type="SAM" id="SignalP"/>
    </source>
</evidence>
<feature type="chain" id="PRO_5047502247" evidence="2">
    <location>
        <begin position="22"/>
        <end position="327"/>
    </location>
</feature>
<proteinExistence type="predicted"/>
<feature type="region of interest" description="Disordered" evidence="1">
    <location>
        <begin position="26"/>
        <end position="49"/>
    </location>
</feature>
<evidence type="ECO:0000256" key="1">
    <source>
        <dbReference type="SAM" id="MobiDB-lite"/>
    </source>
</evidence>
<dbReference type="SUPFAM" id="SSF53474">
    <property type="entry name" value="alpha/beta-Hydrolases"/>
    <property type="match status" value="1"/>
</dbReference>
<feature type="signal peptide" evidence="2">
    <location>
        <begin position="1"/>
        <end position="21"/>
    </location>
</feature>
<dbReference type="RefSeq" id="WP_377281261.1">
    <property type="nucleotide sequence ID" value="NZ_JBHRSI010000003.1"/>
</dbReference>
<feature type="compositionally biased region" description="Low complexity" evidence="1">
    <location>
        <begin position="26"/>
        <end position="36"/>
    </location>
</feature>
<reference evidence="4" key="1">
    <citation type="journal article" date="2019" name="Int. J. Syst. Evol. Microbiol.">
        <title>The Global Catalogue of Microorganisms (GCM) 10K type strain sequencing project: providing services to taxonomists for standard genome sequencing and annotation.</title>
        <authorList>
            <consortium name="The Broad Institute Genomics Platform"/>
            <consortium name="The Broad Institute Genome Sequencing Center for Infectious Disease"/>
            <person name="Wu L."/>
            <person name="Ma J."/>
        </authorList>
    </citation>
    <scope>NUCLEOTIDE SEQUENCE [LARGE SCALE GENOMIC DNA]</scope>
    <source>
        <strain evidence="4">DFY28</strain>
    </source>
</reference>
<keyword evidence="2" id="KW-0732">Signal</keyword>
<name>A0ABW4MVX1_9CAUL</name>
<evidence type="ECO:0000313" key="4">
    <source>
        <dbReference type="Proteomes" id="UP001597237"/>
    </source>
</evidence>
<dbReference type="PANTHER" id="PTHR33428">
    <property type="entry name" value="CHLOROPHYLLASE-2, CHLOROPLASTIC"/>
    <property type="match status" value="1"/>
</dbReference>